<keyword evidence="2" id="KW-1185">Reference proteome</keyword>
<accession>A0A976UAF0</accession>
<protein>
    <submittedName>
        <fullName evidence="1">Uncharacterized protein</fullName>
    </submittedName>
</protein>
<evidence type="ECO:0000313" key="2">
    <source>
        <dbReference type="Proteomes" id="UP001156951"/>
    </source>
</evidence>
<sequence length="62" mass="7408">MCSMLSYDTLEENKMIQVSKTKAEGKYLYINLHGFKDEIEQEVYFKKIQQLLKDSRGRLKVF</sequence>
<proteinExistence type="predicted"/>
<organism evidence="1 2">
    <name type="scientific">Nitrososphaeria virus YSH_1032793</name>
    <dbReference type="NCBI Taxonomy" id="3071320"/>
    <lineage>
        <taxon>Viruses</taxon>
        <taxon>Duplodnaviria</taxon>
        <taxon>Heunggongvirae</taxon>
        <taxon>Uroviricota</taxon>
        <taxon>Caudoviricetes</taxon>
        <taxon>Juravirales</taxon>
        <taxon>Yanlukaviridae</taxon>
        <taxon>Sweetvirus</taxon>
        <taxon>Sweetvirus yangshanense</taxon>
    </lineage>
</organism>
<reference evidence="1 2" key="1">
    <citation type="submission" date="2022-05" db="EMBL/GenBank/DDBJ databases">
        <title>Diverse viruses of marine archaea discovered using metagenomics.</title>
        <authorList>
            <person name="Zhou Y."/>
        </authorList>
    </citation>
    <scope>NUCLEOTIDE SEQUENCE [LARGE SCALE GENOMIC DNA]</scope>
    <source>
        <strain evidence="1">YSH_1032793</strain>
    </source>
</reference>
<name>A0A976UAF0_9CAUD</name>
<dbReference type="EMBL" id="ON649698">
    <property type="protein sequence ID" value="UVF62263.1"/>
    <property type="molecule type" value="Genomic_DNA"/>
</dbReference>
<evidence type="ECO:0000313" key="1">
    <source>
        <dbReference type="EMBL" id="UVF62263.1"/>
    </source>
</evidence>
<dbReference type="Proteomes" id="UP001156951">
    <property type="component" value="Segment"/>
</dbReference>